<dbReference type="RefSeq" id="WP_085124405.1">
    <property type="nucleotide sequence ID" value="NZ_FWZX01000018.1"/>
</dbReference>
<dbReference type="InterPro" id="IPR028081">
    <property type="entry name" value="Leu-bd"/>
</dbReference>
<keyword evidence="3" id="KW-0029">Amino-acid transport</keyword>
<dbReference type="Proteomes" id="UP000192917">
    <property type="component" value="Unassembled WGS sequence"/>
</dbReference>
<evidence type="ECO:0000256" key="4">
    <source>
        <dbReference type="SAM" id="SignalP"/>
    </source>
</evidence>
<reference evidence="6 7" key="1">
    <citation type="submission" date="2017-04" db="EMBL/GenBank/DDBJ databases">
        <authorList>
            <person name="Afonso C.L."/>
            <person name="Miller P.J."/>
            <person name="Scott M.A."/>
            <person name="Spackman E."/>
            <person name="Goraichik I."/>
            <person name="Dimitrov K.M."/>
            <person name="Suarez D.L."/>
            <person name="Swayne D.E."/>
        </authorList>
    </citation>
    <scope>NUCLEOTIDE SEQUENCE [LARGE SCALE GENOMIC DNA]</scope>
    <source>
        <strain evidence="6 7">USBA 355</strain>
    </source>
</reference>
<feature type="domain" description="Leucine-binding protein" evidence="5">
    <location>
        <begin position="36"/>
        <end position="347"/>
    </location>
</feature>
<evidence type="ECO:0000259" key="5">
    <source>
        <dbReference type="Pfam" id="PF13458"/>
    </source>
</evidence>
<evidence type="ECO:0000313" key="7">
    <source>
        <dbReference type="Proteomes" id="UP000192917"/>
    </source>
</evidence>
<dbReference type="InterPro" id="IPR028082">
    <property type="entry name" value="Peripla_BP_I"/>
</dbReference>
<feature type="signal peptide" evidence="4">
    <location>
        <begin position="1"/>
        <end position="30"/>
    </location>
</feature>
<accession>A0A1Y6C8F3</accession>
<keyword evidence="2 4" id="KW-0732">Signal</keyword>
<gene>
    <name evidence="6" type="ORF">SAMN05428998_11836</name>
</gene>
<dbReference type="PANTHER" id="PTHR30483:SF6">
    <property type="entry name" value="PERIPLASMIC BINDING PROTEIN OF ABC TRANSPORTER FOR NATURAL AMINO ACIDS"/>
    <property type="match status" value="1"/>
</dbReference>
<comment type="similarity">
    <text evidence="1">Belongs to the leucine-binding protein family.</text>
</comment>
<keyword evidence="7" id="KW-1185">Reference proteome</keyword>
<sequence>MERPVLSMRQVLLAAAGVAALGIASGQAFAAEPFLVGALNPVSGAGSPYGSGMQKAIAMAADEINADGGACGRQIQVVSEDTQTSPDAAVLAVKKLIDVNKVQVVMGTWSSGVTLAVMPITTAAGLPEMNTSGAPAISTEDKADLVWRFQATNGRFGQAFAKIAKERGFKRPATMAYNNASGLGNTEGFAKAWKEDGGKVVASVVYEPKQASYRSELQQILAANPDVVVMGSYLPDTTIILREWYQSGQNPDLKWIIPGWAANEKLVEALGPDVTQGVIAVDSISNENAPSYAHFAEAYKKATGQPAGSNVYAAMTYDMMVLWGLAMQADCSKLTPEAINGRIRGVDSASGDKVFTFAEGKKALEAGKAINYQGASSQLAFDQYGDVTPDFSLSVVEKGEIVRKSVVTIGK</sequence>
<feature type="chain" id="PRO_5013391658" evidence="4">
    <location>
        <begin position="31"/>
        <end position="411"/>
    </location>
</feature>
<dbReference type="EMBL" id="FWZX01000018">
    <property type="protein sequence ID" value="SMF51469.1"/>
    <property type="molecule type" value="Genomic_DNA"/>
</dbReference>
<dbReference type="SUPFAM" id="SSF53822">
    <property type="entry name" value="Periplasmic binding protein-like I"/>
    <property type="match status" value="1"/>
</dbReference>
<dbReference type="Gene3D" id="3.40.50.2300">
    <property type="match status" value="2"/>
</dbReference>
<evidence type="ECO:0000256" key="1">
    <source>
        <dbReference type="ARBA" id="ARBA00010062"/>
    </source>
</evidence>
<dbReference type="STRING" id="560819.SAMN05428998_11836"/>
<organism evidence="6 7">
    <name type="scientific">Tistlia consotensis USBA 355</name>
    <dbReference type="NCBI Taxonomy" id="560819"/>
    <lineage>
        <taxon>Bacteria</taxon>
        <taxon>Pseudomonadati</taxon>
        <taxon>Pseudomonadota</taxon>
        <taxon>Alphaproteobacteria</taxon>
        <taxon>Rhodospirillales</taxon>
        <taxon>Rhodovibrionaceae</taxon>
        <taxon>Tistlia</taxon>
    </lineage>
</organism>
<proteinExistence type="inferred from homology"/>
<evidence type="ECO:0000313" key="6">
    <source>
        <dbReference type="EMBL" id="SMF51469.1"/>
    </source>
</evidence>
<dbReference type="AlphaFoldDB" id="A0A1Y6C8F3"/>
<evidence type="ECO:0000256" key="3">
    <source>
        <dbReference type="ARBA" id="ARBA00022970"/>
    </source>
</evidence>
<dbReference type="InterPro" id="IPR051010">
    <property type="entry name" value="BCAA_transport"/>
</dbReference>
<dbReference type="CDD" id="cd06346">
    <property type="entry name" value="PBP1_ABC_ligand_binding-like"/>
    <property type="match status" value="1"/>
</dbReference>
<keyword evidence="3" id="KW-0813">Transport</keyword>
<protein>
    <submittedName>
        <fullName evidence="6">Amino acid/amide ABC transporter substrate-binding protein, HAAT family</fullName>
    </submittedName>
</protein>
<evidence type="ECO:0000256" key="2">
    <source>
        <dbReference type="ARBA" id="ARBA00022729"/>
    </source>
</evidence>
<dbReference type="PANTHER" id="PTHR30483">
    <property type="entry name" value="LEUCINE-SPECIFIC-BINDING PROTEIN"/>
    <property type="match status" value="1"/>
</dbReference>
<dbReference type="GO" id="GO:0006865">
    <property type="term" value="P:amino acid transport"/>
    <property type="evidence" value="ECO:0007669"/>
    <property type="project" value="UniProtKB-KW"/>
</dbReference>
<dbReference type="Pfam" id="PF13458">
    <property type="entry name" value="Peripla_BP_6"/>
    <property type="match status" value="1"/>
</dbReference>
<name>A0A1Y6C8F3_9PROT</name>